<feature type="active site" evidence="4">
    <location>
        <position position="18"/>
    </location>
</feature>
<reference evidence="7 8" key="1">
    <citation type="submission" date="2019-02" db="EMBL/GenBank/DDBJ databases">
        <authorList>
            <person name="Goldberg S.R."/>
            <person name="Haltli B.A."/>
            <person name="Correa H."/>
            <person name="Russell K.G."/>
        </authorList>
    </citation>
    <scope>NUCLEOTIDE SEQUENCE [LARGE SCALE GENOMIC DNA]</scope>
    <source>
        <strain evidence="7 8">JCM 16186</strain>
    </source>
</reference>
<comment type="similarity">
    <text evidence="1 5">Belongs to the acylphosphatase family.</text>
</comment>
<dbReference type="InterPro" id="IPR020456">
    <property type="entry name" value="Acylphosphatase"/>
</dbReference>
<organism evidence="7 8">
    <name type="scientific">Fulvivirga kasyanovii</name>
    <dbReference type="NCBI Taxonomy" id="396812"/>
    <lineage>
        <taxon>Bacteria</taxon>
        <taxon>Pseudomonadati</taxon>
        <taxon>Bacteroidota</taxon>
        <taxon>Cytophagia</taxon>
        <taxon>Cytophagales</taxon>
        <taxon>Fulvivirgaceae</taxon>
        <taxon>Fulvivirga</taxon>
    </lineage>
</organism>
<name>A0ABW9RV58_9BACT</name>
<dbReference type="SUPFAM" id="SSF54975">
    <property type="entry name" value="Acylphosphatase/BLUF domain-like"/>
    <property type="match status" value="1"/>
</dbReference>
<evidence type="ECO:0000256" key="2">
    <source>
        <dbReference type="ARBA" id="ARBA00012150"/>
    </source>
</evidence>
<dbReference type="Gene3D" id="3.30.70.100">
    <property type="match status" value="1"/>
</dbReference>
<dbReference type="InterPro" id="IPR001792">
    <property type="entry name" value="Acylphosphatase-like_dom"/>
</dbReference>
<feature type="active site" evidence="4">
    <location>
        <position position="36"/>
    </location>
</feature>
<evidence type="ECO:0000256" key="3">
    <source>
        <dbReference type="ARBA" id="ARBA00047645"/>
    </source>
</evidence>
<feature type="domain" description="Acylphosphatase-like" evidence="6">
    <location>
        <begin position="3"/>
        <end position="90"/>
    </location>
</feature>
<dbReference type="InterPro" id="IPR036046">
    <property type="entry name" value="Acylphosphatase-like_dom_sf"/>
</dbReference>
<evidence type="ECO:0000313" key="8">
    <source>
        <dbReference type="Proteomes" id="UP000798808"/>
    </source>
</evidence>
<protein>
    <recommendedName>
        <fullName evidence="2 4">acylphosphatase</fullName>
        <ecNumber evidence="2 4">3.6.1.7</ecNumber>
    </recommendedName>
</protein>
<dbReference type="PANTHER" id="PTHR47268:SF4">
    <property type="entry name" value="ACYLPHOSPHATASE"/>
    <property type="match status" value="1"/>
</dbReference>
<evidence type="ECO:0000256" key="4">
    <source>
        <dbReference type="PROSITE-ProRule" id="PRU00520"/>
    </source>
</evidence>
<dbReference type="EC" id="3.6.1.7" evidence="2 4"/>
<keyword evidence="4" id="KW-0378">Hydrolase</keyword>
<keyword evidence="8" id="KW-1185">Reference proteome</keyword>
<evidence type="ECO:0000256" key="1">
    <source>
        <dbReference type="ARBA" id="ARBA00005614"/>
    </source>
</evidence>
<evidence type="ECO:0000256" key="5">
    <source>
        <dbReference type="RuleBase" id="RU004168"/>
    </source>
</evidence>
<dbReference type="PANTHER" id="PTHR47268">
    <property type="entry name" value="ACYLPHOSPHATASE"/>
    <property type="match status" value="1"/>
</dbReference>
<evidence type="ECO:0000259" key="6">
    <source>
        <dbReference type="PROSITE" id="PS51160"/>
    </source>
</evidence>
<evidence type="ECO:0000313" key="7">
    <source>
        <dbReference type="EMBL" id="MTI28124.1"/>
    </source>
</evidence>
<comment type="catalytic activity">
    <reaction evidence="3 4">
        <text>an acyl phosphate + H2O = a carboxylate + phosphate + H(+)</text>
        <dbReference type="Rhea" id="RHEA:14965"/>
        <dbReference type="ChEBI" id="CHEBI:15377"/>
        <dbReference type="ChEBI" id="CHEBI:15378"/>
        <dbReference type="ChEBI" id="CHEBI:29067"/>
        <dbReference type="ChEBI" id="CHEBI:43474"/>
        <dbReference type="ChEBI" id="CHEBI:59918"/>
        <dbReference type="EC" id="3.6.1.7"/>
    </reaction>
</comment>
<dbReference type="EMBL" id="SMLW01000654">
    <property type="protein sequence ID" value="MTI28124.1"/>
    <property type="molecule type" value="Genomic_DNA"/>
</dbReference>
<accession>A0ABW9RV58</accession>
<dbReference type="RefSeq" id="WP_155175334.1">
    <property type="nucleotide sequence ID" value="NZ_BAAAFL010000012.1"/>
</dbReference>
<dbReference type="PROSITE" id="PS00151">
    <property type="entry name" value="ACYLPHOSPHATASE_2"/>
    <property type="match status" value="1"/>
</dbReference>
<dbReference type="Proteomes" id="UP000798808">
    <property type="component" value="Unassembled WGS sequence"/>
</dbReference>
<dbReference type="InterPro" id="IPR017968">
    <property type="entry name" value="Acylphosphatase_CS"/>
</dbReference>
<dbReference type="Pfam" id="PF00708">
    <property type="entry name" value="Acylphosphatase"/>
    <property type="match status" value="1"/>
</dbReference>
<comment type="caution">
    <text evidence="7">The sequence shown here is derived from an EMBL/GenBank/DDBJ whole genome shotgun (WGS) entry which is preliminary data.</text>
</comment>
<dbReference type="PROSITE" id="PS51160">
    <property type="entry name" value="ACYLPHOSPHATASE_3"/>
    <property type="match status" value="1"/>
</dbReference>
<proteinExistence type="inferred from homology"/>
<gene>
    <name evidence="7" type="ORF">E1163_24420</name>
</gene>
<sequence length="90" mass="10361">MEHFNIRVLGKVQGVFYRANTRKKAYDLGITGYVRNEPDGSVYIEAEGRLDKLNEFVSWCRTGPDRAKVDEVQVKSSGELKNFTRFEIES</sequence>